<keyword evidence="1" id="KW-0732">Signal</keyword>
<dbReference type="PANTHER" id="PTHR31934">
    <property type="entry name" value="ALPHA/BETA-HYDROLASES SUPERFAMILY PROTEIN"/>
    <property type="match status" value="1"/>
</dbReference>
<dbReference type="AlphaFoldDB" id="A0A3S3NCZ8"/>
<dbReference type="OrthoDB" id="2016516at2759"/>
<reference evidence="2 3" key="1">
    <citation type="journal article" date="2019" name="Nat. Plants">
        <title>Stout camphor tree genome fills gaps in understanding of flowering plant genome evolution.</title>
        <authorList>
            <person name="Chaw S.M."/>
            <person name="Liu Y.C."/>
            <person name="Wu Y.W."/>
            <person name="Wang H.Y."/>
            <person name="Lin C.I."/>
            <person name="Wu C.S."/>
            <person name="Ke H.M."/>
            <person name="Chang L.Y."/>
            <person name="Hsu C.Y."/>
            <person name="Yang H.T."/>
            <person name="Sudianto E."/>
            <person name="Hsu M.H."/>
            <person name="Wu K.P."/>
            <person name="Wang L.N."/>
            <person name="Leebens-Mack J.H."/>
            <person name="Tsai I.J."/>
        </authorList>
    </citation>
    <scope>NUCLEOTIDE SEQUENCE [LARGE SCALE GENOMIC DNA]</scope>
    <source>
        <strain evidence="3">cv. Chaw 1501</strain>
        <tissue evidence="2">Young leaves</tissue>
    </source>
</reference>
<comment type="caution">
    <text evidence="2">The sequence shown here is derived from an EMBL/GenBank/DDBJ whole genome shotgun (WGS) entry which is preliminary data.</text>
</comment>
<proteinExistence type="predicted"/>
<dbReference type="Proteomes" id="UP000283530">
    <property type="component" value="Unassembled WGS sequence"/>
</dbReference>
<dbReference type="InterPro" id="IPR029058">
    <property type="entry name" value="AB_hydrolase_fold"/>
</dbReference>
<accession>A0A3S3NCZ8</accession>
<evidence type="ECO:0000256" key="1">
    <source>
        <dbReference type="SAM" id="SignalP"/>
    </source>
</evidence>
<name>A0A3S3NCZ8_9MAGN</name>
<feature type="signal peptide" evidence="1">
    <location>
        <begin position="1"/>
        <end position="20"/>
    </location>
</feature>
<sequence>MIKLHFSLPFFFLVSNSAFSASISMNPNEHATMDADHSNRKESTTPLMVPSGSLLNEGLIHQNFTSAPPLNGAASYLTQTSSYLSRCFPSSVEEPVAEDASMGLMDLMGFPSGQIKELLSIECWPSLGTTSTFFESCAAESVVSAEARGITSLSKDANRLAGLTQNIEGGISIFHSLMSSVRKTMRGSAEDIGWLQKASGMPPVVDETKRFTELLDNIRNGEHKLPNSMMYLLVPGLFSNRGQLYFVSTKTYFSKMGLACHIAKIQSEASVENNARHIKEYIEEIYWGSKKRVLLLGHSKGAVDAAAALSMYWPDLKDKVAGLVLVQSPYGGSVVTSDILREGQIGDYVQWRKLIKFLMCKVIKGDMESIVDLTYERRKEFLSKYPMPSELPVVSFHTEARISPSRWSHVAHAELPVLPSLAAMMQPTKVPVVMPFGAVMSACARLLETRYCEKNDGLVTRRDAEVPGSVVVRPDRKIDHMWMAYTTLNDDPSEADASQVCEALLTLLVEVGQNWKT</sequence>
<dbReference type="EMBL" id="QPKB01000007">
    <property type="protein sequence ID" value="RWR89783.1"/>
    <property type="molecule type" value="Genomic_DNA"/>
</dbReference>
<evidence type="ECO:0000313" key="3">
    <source>
        <dbReference type="Proteomes" id="UP000283530"/>
    </source>
</evidence>
<keyword evidence="2" id="KW-0378">Hydrolase</keyword>
<gene>
    <name evidence="2" type="ORF">CKAN_01885300</name>
</gene>
<dbReference type="Gene3D" id="3.40.50.1820">
    <property type="entry name" value="alpha/beta hydrolase"/>
    <property type="match status" value="1"/>
</dbReference>
<dbReference type="SUPFAM" id="SSF53474">
    <property type="entry name" value="alpha/beta-Hydrolases"/>
    <property type="match status" value="1"/>
</dbReference>
<organism evidence="2 3">
    <name type="scientific">Cinnamomum micranthum f. kanehirae</name>
    <dbReference type="NCBI Taxonomy" id="337451"/>
    <lineage>
        <taxon>Eukaryota</taxon>
        <taxon>Viridiplantae</taxon>
        <taxon>Streptophyta</taxon>
        <taxon>Embryophyta</taxon>
        <taxon>Tracheophyta</taxon>
        <taxon>Spermatophyta</taxon>
        <taxon>Magnoliopsida</taxon>
        <taxon>Magnoliidae</taxon>
        <taxon>Laurales</taxon>
        <taxon>Lauraceae</taxon>
        <taxon>Cinnamomum</taxon>
    </lineage>
</organism>
<dbReference type="PANTHER" id="PTHR31934:SF6">
    <property type="entry name" value="ALPHA_BETA-HYDROLASES SUPERFAMILY PROTEIN"/>
    <property type="match status" value="1"/>
</dbReference>
<dbReference type="GO" id="GO:0016787">
    <property type="term" value="F:hydrolase activity"/>
    <property type="evidence" value="ECO:0007669"/>
    <property type="project" value="UniProtKB-KW"/>
</dbReference>
<evidence type="ECO:0000313" key="2">
    <source>
        <dbReference type="EMBL" id="RWR89783.1"/>
    </source>
</evidence>
<feature type="chain" id="PRO_5018717033" evidence="1">
    <location>
        <begin position="21"/>
        <end position="517"/>
    </location>
</feature>
<keyword evidence="3" id="KW-1185">Reference proteome</keyword>
<protein>
    <submittedName>
        <fullName evidence="2">Alpha/beta hydrolase family protein</fullName>
    </submittedName>
</protein>